<protein>
    <submittedName>
        <fullName evidence="1">Uncharacterized protein</fullName>
    </submittedName>
</protein>
<reference evidence="1" key="1">
    <citation type="journal article" date="2023" name="Insect Mol. Biol.">
        <title>Genome sequencing provides insights into the evolution of gene families encoding plant cell wall-degrading enzymes in longhorned beetles.</title>
        <authorList>
            <person name="Shin N.R."/>
            <person name="Okamura Y."/>
            <person name="Kirsch R."/>
            <person name="Pauchet Y."/>
        </authorList>
    </citation>
    <scope>NUCLEOTIDE SEQUENCE</scope>
    <source>
        <strain evidence="1">AMC_N1</strain>
    </source>
</reference>
<dbReference type="Proteomes" id="UP001162162">
    <property type="component" value="Unassembled WGS sequence"/>
</dbReference>
<sequence>MNSADFLLTNKDITYEIRMEIKRDGWQPKCMDSRRVIDMSPLTWSCEVWLLNKRTDAATSALRACRDKFEQNCVW</sequence>
<dbReference type="EMBL" id="JAPWTK010000351">
    <property type="protein sequence ID" value="KAJ8941815.1"/>
    <property type="molecule type" value="Genomic_DNA"/>
</dbReference>
<proteinExistence type="predicted"/>
<accession>A0AAV8XRW9</accession>
<organism evidence="1 2">
    <name type="scientific">Aromia moschata</name>
    <dbReference type="NCBI Taxonomy" id="1265417"/>
    <lineage>
        <taxon>Eukaryota</taxon>
        <taxon>Metazoa</taxon>
        <taxon>Ecdysozoa</taxon>
        <taxon>Arthropoda</taxon>
        <taxon>Hexapoda</taxon>
        <taxon>Insecta</taxon>
        <taxon>Pterygota</taxon>
        <taxon>Neoptera</taxon>
        <taxon>Endopterygota</taxon>
        <taxon>Coleoptera</taxon>
        <taxon>Polyphaga</taxon>
        <taxon>Cucujiformia</taxon>
        <taxon>Chrysomeloidea</taxon>
        <taxon>Cerambycidae</taxon>
        <taxon>Cerambycinae</taxon>
        <taxon>Callichromatini</taxon>
        <taxon>Aromia</taxon>
    </lineage>
</organism>
<comment type="caution">
    <text evidence="1">The sequence shown here is derived from an EMBL/GenBank/DDBJ whole genome shotgun (WGS) entry which is preliminary data.</text>
</comment>
<dbReference type="AlphaFoldDB" id="A0AAV8XRW9"/>
<evidence type="ECO:0000313" key="2">
    <source>
        <dbReference type="Proteomes" id="UP001162162"/>
    </source>
</evidence>
<evidence type="ECO:0000313" key="1">
    <source>
        <dbReference type="EMBL" id="KAJ8941815.1"/>
    </source>
</evidence>
<gene>
    <name evidence="1" type="ORF">NQ318_006792</name>
</gene>
<keyword evidence="2" id="KW-1185">Reference proteome</keyword>
<name>A0AAV8XRW9_9CUCU</name>